<keyword evidence="1" id="KW-0472">Membrane</keyword>
<keyword evidence="1" id="KW-1133">Transmembrane helix</keyword>
<name>A0A2P2L0F8_RHIMU</name>
<dbReference type="AlphaFoldDB" id="A0A2P2L0F8"/>
<sequence length="77" mass="9196">MVSLPWCVHSDLLFMLDLLVYWSVIKILFIHFLLVLLYCFLLREVQELSSIFNREIFEVYPGDPFVWFTDCCIDACL</sequence>
<proteinExistence type="predicted"/>
<keyword evidence="1" id="KW-0812">Transmembrane</keyword>
<evidence type="ECO:0000313" key="2">
    <source>
        <dbReference type="EMBL" id="MBX11460.1"/>
    </source>
</evidence>
<protein>
    <submittedName>
        <fullName evidence="2">Uncharacterized protein</fullName>
    </submittedName>
</protein>
<dbReference type="EMBL" id="GGEC01030976">
    <property type="protein sequence ID" value="MBX11460.1"/>
    <property type="molecule type" value="Transcribed_RNA"/>
</dbReference>
<accession>A0A2P2L0F8</accession>
<feature type="transmembrane region" description="Helical" evidence="1">
    <location>
        <begin position="20"/>
        <end position="41"/>
    </location>
</feature>
<evidence type="ECO:0000256" key="1">
    <source>
        <dbReference type="SAM" id="Phobius"/>
    </source>
</evidence>
<organism evidence="2">
    <name type="scientific">Rhizophora mucronata</name>
    <name type="common">Asiatic mangrove</name>
    <dbReference type="NCBI Taxonomy" id="61149"/>
    <lineage>
        <taxon>Eukaryota</taxon>
        <taxon>Viridiplantae</taxon>
        <taxon>Streptophyta</taxon>
        <taxon>Embryophyta</taxon>
        <taxon>Tracheophyta</taxon>
        <taxon>Spermatophyta</taxon>
        <taxon>Magnoliopsida</taxon>
        <taxon>eudicotyledons</taxon>
        <taxon>Gunneridae</taxon>
        <taxon>Pentapetalae</taxon>
        <taxon>rosids</taxon>
        <taxon>fabids</taxon>
        <taxon>Malpighiales</taxon>
        <taxon>Rhizophoraceae</taxon>
        <taxon>Rhizophora</taxon>
    </lineage>
</organism>
<reference evidence="2" key="1">
    <citation type="submission" date="2018-02" db="EMBL/GenBank/DDBJ databases">
        <title>Rhizophora mucronata_Transcriptome.</title>
        <authorList>
            <person name="Meera S.P."/>
            <person name="Sreeshan A."/>
            <person name="Augustine A."/>
        </authorList>
    </citation>
    <scope>NUCLEOTIDE SEQUENCE</scope>
    <source>
        <tissue evidence="2">Leaf</tissue>
    </source>
</reference>